<dbReference type="PROSITE" id="PS50005">
    <property type="entry name" value="TPR"/>
    <property type="match status" value="1"/>
</dbReference>
<evidence type="ECO:0000313" key="5">
    <source>
        <dbReference type="Proteomes" id="UP000034107"/>
    </source>
</evidence>
<organism evidence="4 5">
    <name type="scientific">Candidatus Nomurabacteria bacterium GW2011_GWA1_46_11</name>
    <dbReference type="NCBI Taxonomy" id="1618732"/>
    <lineage>
        <taxon>Bacteria</taxon>
        <taxon>Candidatus Nomuraibacteriota</taxon>
    </lineage>
</organism>
<dbReference type="Proteomes" id="UP000034107">
    <property type="component" value="Unassembled WGS sequence"/>
</dbReference>
<dbReference type="SUPFAM" id="SSF48452">
    <property type="entry name" value="TPR-like"/>
    <property type="match status" value="1"/>
</dbReference>
<evidence type="ECO:0000313" key="4">
    <source>
        <dbReference type="EMBL" id="KKU21055.1"/>
    </source>
</evidence>
<dbReference type="InterPro" id="IPR019734">
    <property type="entry name" value="TPR_rpt"/>
</dbReference>
<accession>A0A0G1RJD8</accession>
<evidence type="ECO:0000256" key="2">
    <source>
        <dbReference type="ARBA" id="ARBA00022803"/>
    </source>
</evidence>
<dbReference type="PANTHER" id="PTHR44858:SF1">
    <property type="entry name" value="UDP-N-ACETYLGLUCOSAMINE--PEPTIDE N-ACETYLGLUCOSAMINYLTRANSFERASE SPINDLY-RELATED"/>
    <property type="match status" value="1"/>
</dbReference>
<reference evidence="4 5" key="1">
    <citation type="journal article" date="2015" name="Nature">
        <title>rRNA introns, odd ribosomes, and small enigmatic genomes across a large radiation of phyla.</title>
        <authorList>
            <person name="Brown C.T."/>
            <person name="Hug L.A."/>
            <person name="Thomas B.C."/>
            <person name="Sharon I."/>
            <person name="Castelle C.J."/>
            <person name="Singh A."/>
            <person name="Wilkins M.J."/>
            <person name="Williams K.H."/>
            <person name="Banfield J.F."/>
        </authorList>
    </citation>
    <scope>NUCLEOTIDE SEQUENCE [LARGE SCALE GENOMIC DNA]</scope>
</reference>
<name>A0A0G1RJD8_9BACT</name>
<dbReference type="SMART" id="SM00028">
    <property type="entry name" value="TPR"/>
    <property type="match status" value="4"/>
</dbReference>
<dbReference type="EMBL" id="LCLS01000022">
    <property type="protein sequence ID" value="KKU21055.1"/>
    <property type="molecule type" value="Genomic_DNA"/>
</dbReference>
<feature type="repeat" description="TPR" evidence="3">
    <location>
        <begin position="88"/>
        <end position="121"/>
    </location>
</feature>
<gene>
    <name evidence="4" type="ORF">UX31_C0022G0012</name>
</gene>
<sequence length="267" mass="30168">MKRWQGFLLVFAMVAFIAVYAGRDSLASFVWQKYRAPQVAILLDRNNTELAMFIGNYYFNGVIGGGEYNPDIAEKAYEKAVKINPKILWGHYQLARIYFVKGDYEQALAEIAKELEANPENLRSLYVRGLIYGYRNGPGDSELAENDFKRFTLWAPSEWAGYNDLAWILSKRGKYKEAGETITAAFREIRESKNNPWLWNAKGVAELNLGEYADAANSFGRALDLANALTEADWRRSYPGNDPASAGSGLDAFKEAIRDNINKAKLF</sequence>
<evidence type="ECO:0000256" key="3">
    <source>
        <dbReference type="PROSITE-ProRule" id="PRU00339"/>
    </source>
</evidence>
<dbReference type="AlphaFoldDB" id="A0A0G1RJD8"/>
<keyword evidence="1" id="KW-0677">Repeat</keyword>
<protein>
    <submittedName>
        <fullName evidence="4">Peptidase C14 caspase catalytic subunit p20</fullName>
    </submittedName>
</protein>
<dbReference type="InterPro" id="IPR050498">
    <property type="entry name" value="Ycf3"/>
</dbReference>
<dbReference type="InterPro" id="IPR011990">
    <property type="entry name" value="TPR-like_helical_dom_sf"/>
</dbReference>
<dbReference type="Gene3D" id="1.25.40.10">
    <property type="entry name" value="Tetratricopeptide repeat domain"/>
    <property type="match status" value="1"/>
</dbReference>
<dbReference type="Pfam" id="PF13431">
    <property type="entry name" value="TPR_17"/>
    <property type="match status" value="1"/>
</dbReference>
<keyword evidence="2 3" id="KW-0802">TPR repeat</keyword>
<dbReference type="PANTHER" id="PTHR44858">
    <property type="entry name" value="TETRATRICOPEPTIDE REPEAT PROTEIN 6"/>
    <property type="match status" value="1"/>
</dbReference>
<proteinExistence type="predicted"/>
<comment type="caution">
    <text evidence="4">The sequence shown here is derived from an EMBL/GenBank/DDBJ whole genome shotgun (WGS) entry which is preliminary data.</text>
</comment>
<evidence type="ECO:0000256" key="1">
    <source>
        <dbReference type="ARBA" id="ARBA00022737"/>
    </source>
</evidence>